<dbReference type="Proteomes" id="UP000824136">
    <property type="component" value="Unassembled WGS sequence"/>
</dbReference>
<reference evidence="1" key="1">
    <citation type="submission" date="2020-10" db="EMBL/GenBank/DDBJ databases">
        <authorList>
            <person name="Gilroy R."/>
        </authorList>
    </citation>
    <scope>NUCLEOTIDE SEQUENCE</scope>
    <source>
        <strain evidence="1">CHK33-4379</strain>
    </source>
</reference>
<evidence type="ECO:0000313" key="1">
    <source>
        <dbReference type="EMBL" id="HIT59482.1"/>
    </source>
</evidence>
<proteinExistence type="predicted"/>
<sequence>MEDIFELFKFDKRLVELASAAEKACAQRFERIDEIAEYNGAKVLSAFIKNHVSETAMHGTTGYGYDDLGRDMLDKVYACALGGEDALVRHNFVNGTHALSVALFGVLRPGDKLLMLTGAPYDTLEEIVGKRGEKGNGSLRDFGVLYEEIPLLSDGMPDLERIKELSAGAKVAYIQRSRGYSTRPSYTVSEIEKMVRAAKEGNPDVIVMVDNCYGEFVEKKEPLDVGADLMMGSLIKNPGGGIASTGGYIAGRADLIELCANRLTCVGMGKEIGATLHQNREMFLGFFLAPQTVANAVKTSEFACRLLSMLGYETLPKAGEERSDIIASILLKNEKALTSFIRGIQKGAPVDSFVVPEAWDVPGYESRVIMAAGTFTSGASIELSADAPIREPYAAWLQGGITYPSGKLGVMTAVQNMLDEGEISL</sequence>
<dbReference type="PANTHER" id="PTHR46658:SF1">
    <property type="entry name" value="CYS OR MET METABOLISM PYRIDOXAL-PHOSPHATE-DEPENDENT ENZYME"/>
    <property type="match status" value="1"/>
</dbReference>
<dbReference type="Pfam" id="PF06838">
    <property type="entry name" value="Met_gamma_lyase"/>
    <property type="match status" value="1"/>
</dbReference>
<protein>
    <submittedName>
        <fullName evidence="1">Methionine gamma-lyase family protein</fullName>
    </submittedName>
</protein>
<dbReference type="SUPFAM" id="SSF53383">
    <property type="entry name" value="PLP-dependent transferases"/>
    <property type="match status" value="1"/>
</dbReference>
<dbReference type="InterPro" id="IPR015421">
    <property type="entry name" value="PyrdxlP-dep_Trfase_major"/>
</dbReference>
<comment type="caution">
    <text evidence="1">The sequence shown here is derived from an EMBL/GenBank/DDBJ whole genome shotgun (WGS) entry which is preliminary data.</text>
</comment>
<dbReference type="Gene3D" id="3.40.640.10">
    <property type="entry name" value="Type I PLP-dependent aspartate aminotransferase-like (Major domain)"/>
    <property type="match status" value="1"/>
</dbReference>
<dbReference type="Gene3D" id="3.90.1150.60">
    <property type="entry name" value="Methioning gamme-lyase, C-terminal domain"/>
    <property type="match status" value="1"/>
</dbReference>
<accession>A0A9D1KLI6</accession>
<gene>
    <name evidence="1" type="ORF">IAC39_07225</name>
</gene>
<name>A0A9D1KLI6_9FIRM</name>
<dbReference type="EMBL" id="DVLL01000023">
    <property type="protein sequence ID" value="HIT59482.1"/>
    <property type="molecule type" value="Genomic_DNA"/>
</dbReference>
<organism evidence="1 2">
    <name type="scientific">Candidatus Faeciplasma pullistercoris</name>
    <dbReference type="NCBI Taxonomy" id="2840800"/>
    <lineage>
        <taxon>Bacteria</taxon>
        <taxon>Bacillati</taxon>
        <taxon>Bacillota</taxon>
        <taxon>Clostridia</taxon>
        <taxon>Eubacteriales</taxon>
        <taxon>Oscillospiraceae</taxon>
        <taxon>Oscillospiraceae incertae sedis</taxon>
        <taxon>Candidatus Faeciplasma</taxon>
    </lineage>
</organism>
<evidence type="ECO:0000313" key="2">
    <source>
        <dbReference type="Proteomes" id="UP000824136"/>
    </source>
</evidence>
<reference evidence="1" key="2">
    <citation type="journal article" date="2021" name="PeerJ">
        <title>Extensive microbial diversity within the chicken gut microbiome revealed by metagenomics and culture.</title>
        <authorList>
            <person name="Gilroy R."/>
            <person name="Ravi A."/>
            <person name="Getino M."/>
            <person name="Pursley I."/>
            <person name="Horton D.L."/>
            <person name="Alikhan N.F."/>
            <person name="Baker D."/>
            <person name="Gharbi K."/>
            <person name="Hall N."/>
            <person name="Watson M."/>
            <person name="Adriaenssens E.M."/>
            <person name="Foster-Nyarko E."/>
            <person name="Jarju S."/>
            <person name="Secka A."/>
            <person name="Antonio M."/>
            <person name="Oren A."/>
            <person name="Chaudhuri R.R."/>
            <person name="La Ragione R."/>
            <person name="Hildebrand F."/>
            <person name="Pallen M.J."/>
        </authorList>
    </citation>
    <scope>NUCLEOTIDE SEQUENCE</scope>
    <source>
        <strain evidence="1">CHK33-4379</strain>
    </source>
</reference>
<dbReference type="AlphaFoldDB" id="A0A9D1KLI6"/>
<dbReference type="PANTHER" id="PTHR46658">
    <property type="entry name" value="CYS OR MET METABOLISM PYRIDOXAL-PHOSPHATE-DEPENDENT ENZYME"/>
    <property type="match status" value="1"/>
</dbReference>
<dbReference type="InterPro" id="IPR015424">
    <property type="entry name" value="PyrdxlP-dep_Trfase"/>
</dbReference>
<dbReference type="InterPro" id="IPR009651">
    <property type="entry name" value="Met_g_lyase_put"/>
</dbReference>